<accession>A0A2T1LXI5</accession>
<reference evidence="2 3" key="2">
    <citation type="submission" date="2018-03" db="EMBL/GenBank/DDBJ databases">
        <authorList>
            <person name="Keele B.F."/>
        </authorList>
    </citation>
    <scope>NUCLEOTIDE SEQUENCE [LARGE SCALE GENOMIC DNA]</scope>
    <source>
        <strain evidence="2 3">CCALA 016</strain>
    </source>
</reference>
<protein>
    <submittedName>
        <fullName evidence="2">Uncharacterized protein</fullName>
    </submittedName>
</protein>
<sequence length="466" mass="53010">MATNKKKQKNDEATDVESKEEELLKDPNWVDKAIGRAKPIELTEYEKELANLLVELAYKNSESNSSPLGYSLAAAFDLFVAAGYYKNITPKEKKKKTSEEKKKTSEEKKMSEGWLYCSNPNASPLLIYPYTNTCPLCVLNGEFHFHPAKKPESGTIGSITQNSLGVFLTCLFERNNQRLEVRCGHRYDPMDIIIEDKQNNNIVLMGEVKAAPLTTLALAVQCDAQLGQNAEGKVVNHKPQSLENSFLAQSEFYLLLPQLEGSKWKPELISLGVKNNEPIEEWVYRQLFRVFSEDKKLFGRYFQFWEKAFVAYTRSEWIKDSDPDPVYWLTNGCGVPPNPESKNWPKREKGDSYKSVSDGKTSVGMDRTDDIKKGICQVLIIGASSAKLKSKRTVKTALLSNIHAVRHYDAYIKDLEDIVWTKTGNQIITKASQLPSDQDMYNLCDGIISFTKIYARDQWIIDNFKF</sequence>
<keyword evidence="3" id="KW-1185">Reference proteome</keyword>
<gene>
    <name evidence="2" type="ORF">C7H19_11540</name>
</gene>
<feature type="region of interest" description="Disordered" evidence="1">
    <location>
        <begin position="338"/>
        <end position="360"/>
    </location>
</feature>
<dbReference type="RefSeq" id="WP_106457033.1">
    <property type="nucleotide sequence ID" value="NZ_PXOH01000011.1"/>
</dbReference>
<feature type="region of interest" description="Disordered" evidence="1">
    <location>
        <begin position="1"/>
        <end position="22"/>
    </location>
</feature>
<dbReference type="OrthoDB" id="5198771at2"/>
<comment type="caution">
    <text evidence="2">The sequence shown here is derived from an EMBL/GenBank/DDBJ whole genome shotgun (WGS) entry which is preliminary data.</text>
</comment>
<evidence type="ECO:0000256" key="1">
    <source>
        <dbReference type="SAM" id="MobiDB-lite"/>
    </source>
</evidence>
<evidence type="ECO:0000313" key="3">
    <source>
        <dbReference type="Proteomes" id="UP000239001"/>
    </source>
</evidence>
<dbReference type="AlphaFoldDB" id="A0A2T1LXI5"/>
<proteinExistence type="predicted"/>
<dbReference type="Proteomes" id="UP000239001">
    <property type="component" value="Unassembled WGS sequence"/>
</dbReference>
<name>A0A2T1LXI5_9CHRO</name>
<organism evidence="2 3">
    <name type="scientific">Aphanothece hegewaldii CCALA 016</name>
    <dbReference type="NCBI Taxonomy" id="2107694"/>
    <lineage>
        <taxon>Bacteria</taxon>
        <taxon>Bacillati</taxon>
        <taxon>Cyanobacteriota</taxon>
        <taxon>Cyanophyceae</taxon>
        <taxon>Oscillatoriophycideae</taxon>
        <taxon>Chroococcales</taxon>
        <taxon>Aphanothecaceae</taxon>
        <taxon>Aphanothece</taxon>
    </lineage>
</organism>
<dbReference type="EMBL" id="PXOH01000011">
    <property type="protein sequence ID" value="PSF37068.1"/>
    <property type="molecule type" value="Genomic_DNA"/>
</dbReference>
<reference evidence="2 3" key="1">
    <citation type="submission" date="2018-03" db="EMBL/GenBank/DDBJ databases">
        <title>The ancient ancestry and fast evolution of plastids.</title>
        <authorList>
            <person name="Moore K.R."/>
            <person name="Magnabosco C."/>
            <person name="Momper L."/>
            <person name="Gold D.A."/>
            <person name="Bosak T."/>
            <person name="Fournier G.P."/>
        </authorList>
    </citation>
    <scope>NUCLEOTIDE SEQUENCE [LARGE SCALE GENOMIC DNA]</scope>
    <source>
        <strain evidence="2 3">CCALA 016</strain>
    </source>
</reference>
<evidence type="ECO:0000313" key="2">
    <source>
        <dbReference type="EMBL" id="PSF37068.1"/>
    </source>
</evidence>
<feature type="compositionally biased region" description="Basic and acidic residues" evidence="1">
    <location>
        <begin position="343"/>
        <end position="352"/>
    </location>
</feature>